<feature type="transmembrane region" description="Helical" evidence="5">
    <location>
        <begin position="154"/>
        <end position="171"/>
    </location>
</feature>
<dbReference type="InterPro" id="IPR020846">
    <property type="entry name" value="MFS_dom"/>
</dbReference>
<dbReference type="InterPro" id="IPR036259">
    <property type="entry name" value="MFS_trans_sf"/>
</dbReference>
<dbReference type="Gene3D" id="1.20.1250.20">
    <property type="entry name" value="MFS general substrate transporter like domains"/>
    <property type="match status" value="1"/>
</dbReference>
<keyword evidence="8" id="KW-1185">Reference proteome</keyword>
<keyword evidence="3 5" id="KW-1133">Transmembrane helix</keyword>
<dbReference type="PANTHER" id="PTHR23502">
    <property type="entry name" value="MAJOR FACILITATOR SUPERFAMILY"/>
    <property type="match status" value="1"/>
</dbReference>
<dbReference type="EMBL" id="CAVMBE010000100">
    <property type="protein sequence ID" value="CAK4034007.1"/>
    <property type="molecule type" value="Genomic_DNA"/>
</dbReference>
<evidence type="ECO:0000256" key="4">
    <source>
        <dbReference type="ARBA" id="ARBA00023136"/>
    </source>
</evidence>
<evidence type="ECO:0000256" key="1">
    <source>
        <dbReference type="ARBA" id="ARBA00004141"/>
    </source>
</evidence>
<feature type="transmembrane region" description="Helical" evidence="5">
    <location>
        <begin position="183"/>
        <end position="199"/>
    </location>
</feature>
<sequence length="566" mass="61676">MLNEELHRIWSDANPAATPLSEPDIKAACSTGTTFEGSLLRQRSSSIVPFAAILRSADSEKNLEPTVKCDLGSEIGVHSAEVSSPIQSDAGLVEWDGKHDPQNPKNFSTRIKVAIGLVIGLMNFVVSFAISVFSGATGPLGHDDDPLSGNAADLGVSLFILGLAFGPALFGPASEFYGRKTPLVFGMIGFMGATISVTTSKYFEAVLICRFLSGFCGSAAYVIPPGMFVDLFGPVGRAMGYSMFATGAFIGGSLGPAIGVTLVSEYNLTWRWSMWLCVLIALPLTVTMLVLPETLEKFILQEKCRRLRNATGDWSLHCFRDETPAGLQKYLMKPWQMLIREPVLIVVTLAFTLDYGIQSLTYSAVPKAYEFPRHWGRGHSAWMLVVTIPGFVVGCIVVLVDTKIRFQKRLVAGKAIEPESRLPAMIAGMIILSLGLLYFAWKTSSSTHWSDPATAEVLIGTGMYLVWVTATVYIQDLYVEHANSALAACAFVRYAAGAALSTFSAPMYEKLGVHWMIGSLGVLCAVLVPLHILFYFCGKRVRGWSKFALQSRVHLEVESHVQLEDE</sequence>
<dbReference type="InterPro" id="IPR011701">
    <property type="entry name" value="MFS"/>
</dbReference>
<protein>
    <submittedName>
        <fullName evidence="7">MFS general substrate transporter</fullName>
    </submittedName>
</protein>
<proteinExistence type="predicted"/>
<dbReference type="GO" id="GO:0005886">
    <property type="term" value="C:plasma membrane"/>
    <property type="evidence" value="ECO:0007669"/>
    <property type="project" value="TreeGrafter"/>
</dbReference>
<dbReference type="SUPFAM" id="SSF103473">
    <property type="entry name" value="MFS general substrate transporter"/>
    <property type="match status" value="1"/>
</dbReference>
<reference evidence="7" key="1">
    <citation type="submission" date="2023-11" db="EMBL/GenBank/DDBJ databases">
        <authorList>
            <person name="Alioto T."/>
            <person name="Alioto T."/>
            <person name="Gomez Garrido J."/>
        </authorList>
    </citation>
    <scope>NUCLEOTIDE SEQUENCE</scope>
</reference>
<feature type="domain" description="Major facilitator superfamily (MFS) profile" evidence="6">
    <location>
        <begin position="115"/>
        <end position="542"/>
    </location>
</feature>
<feature type="transmembrane region" description="Helical" evidence="5">
    <location>
        <begin position="241"/>
        <end position="260"/>
    </location>
</feature>
<comment type="subcellular location">
    <subcellularLocation>
        <location evidence="1">Membrane</location>
        <topology evidence="1">Multi-pass membrane protein</topology>
    </subcellularLocation>
</comment>
<dbReference type="PROSITE" id="PS50850">
    <property type="entry name" value="MFS"/>
    <property type="match status" value="1"/>
</dbReference>
<name>A0AAI8Z7V3_9PEZI</name>
<feature type="transmembrane region" description="Helical" evidence="5">
    <location>
        <begin position="422"/>
        <end position="441"/>
    </location>
</feature>
<dbReference type="Pfam" id="PF07690">
    <property type="entry name" value="MFS_1"/>
    <property type="match status" value="1"/>
</dbReference>
<keyword evidence="4 5" id="KW-0472">Membrane</keyword>
<feature type="transmembrane region" description="Helical" evidence="5">
    <location>
        <begin position="381"/>
        <end position="401"/>
    </location>
</feature>
<feature type="transmembrane region" description="Helical" evidence="5">
    <location>
        <begin position="205"/>
        <end position="229"/>
    </location>
</feature>
<accession>A0AAI8Z7V3</accession>
<dbReference type="PANTHER" id="PTHR23502:SF47">
    <property type="entry name" value="MAJOR FACILITATOR SUPERFAMILY (MFS) PROFILE DOMAIN-CONTAINING PROTEIN-RELATED"/>
    <property type="match status" value="1"/>
</dbReference>
<keyword evidence="2 5" id="KW-0812">Transmembrane</keyword>
<evidence type="ECO:0000259" key="6">
    <source>
        <dbReference type="PROSITE" id="PS50850"/>
    </source>
</evidence>
<evidence type="ECO:0000313" key="8">
    <source>
        <dbReference type="Proteomes" id="UP001296104"/>
    </source>
</evidence>
<evidence type="ECO:0000256" key="2">
    <source>
        <dbReference type="ARBA" id="ARBA00022692"/>
    </source>
</evidence>
<evidence type="ECO:0000313" key="7">
    <source>
        <dbReference type="EMBL" id="CAK4034007.1"/>
    </source>
</evidence>
<dbReference type="Proteomes" id="UP001296104">
    <property type="component" value="Unassembled WGS sequence"/>
</dbReference>
<feature type="transmembrane region" description="Helical" evidence="5">
    <location>
        <begin position="342"/>
        <end position="361"/>
    </location>
</feature>
<gene>
    <name evidence="7" type="ORF">LECACI_7A009165</name>
</gene>
<feature type="transmembrane region" description="Helical" evidence="5">
    <location>
        <begin position="113"/>
        <end position="134"/>
    </location>
</feature>
<feature type="transmembrane region" description="Helical" evidence="5">
    <location>
        <begin position="514"/>
        <end position="537"/>
    </location>
</feature>
<comment type="caution">
    <text evidence="7">The sequence shown here is derived from an EMBL/GenBank/DDBJ whole genome shotgun (WGS) entry which is preliminary data.</text>
</comment>
<feature type="transmembrane region" description="Helical" evidence="5">
    <location>
        <begin position="453"/>
        <end position="474"/>
    </location>
</feature>
<evidence type="ECO:0000256" key="3">
    <source>
        <dbReference type="ARBA" id="ARBA00022989"/>
    </source>
</evidence>
<organism evidence="7 8">
    <name type="scientific">Lecanosticta acicola</name>
    <dbReference type="NCBI Taxonomy" id="111012"/>
    <lineage>
        <taxon>Eukaryota</taxon>
        <taxon>Fungi</taxon>
        <taxon>Dikarya</taxon>
        <taxon>Ascomycota</taxon>
        <taxon>Pezizomycotina</taxon>
        <taxon>Dothideomycetes</taxon>
        <taxon>Dothideomycetidae</taxon>
        <taxon>Mycosphaerellales</taxon>
        <taxon>Mycosphaerellaceae</taxon>
        <taxon>Lecanosticta</taxon>
    </lineage>
</organism>
<feature type="transmembrane region" description="Helical" evidence="5">
    <location>
        <begin position="486"/>
        <end position="508"/>
    </location>
</feature>
<dbReference type="GO" id="GO:0022857">
    <property type="term" value="F:transmembrane transporter activity"/>
    <property type="evidence" value="ECO:0007669"/>
    <property type="project" value="InterPro"/>
</dbReference>
<feature type="transmembrane region" description="Helical" evidence="5">
    <location>
        <begin position="272"/>
        <end position="291"/>
    </location>
</feature>
<dbReference type="AlphaFoldDB" id="A0AAI8Z7V3"/>
<evidence type="ECO:0000256" key="5">
    <source>
        <dbReference type="SAM" id="Phobius"/>
    </source>
</evidence>